<comment type="caution">
    <text evidence="2">The sequence shown here is derived from an EMBL/GenBank/DDBJ whole genome shotgun (WGS) entry which is preliminary data.</text>
</comment>
<dbReference type="EMBL" id="JAAUHK010000187">
    <property type="protein sequence ID" value="KAF4645774.1"/>
    <property type="molecule type" value="Genomic_DNA"/>
</dbReference>
<gene>
    <name evidence="2" type="ORF">TGRH88_002600</name>
</gene>
<dbReference type="SUPFAM" id="SSF48371">
    <property type="entry name" value="ARM repeat"/>
    <property type="match status" value="1"/>
</dbReference>
<evidence type="ECO:0000256" key="1">
    <source>
        <dbReference type="ARBA" id="ARBA00022737"/>
    </source>
</evidence>
<proteinExistence type="predicted"/>
<dbReference type="Pfam" id="PF02985">
    <property type="entry name" value="HEAT"/>
    <property type="match status" value="1"/>
</dbReference>
<dbReference type="SMART" id="SM00185">
    <property type="entry name" value="ARM"/>
    <property type="match status" value="8"/>
</dbReference>
<evidence type="ECO:0000313" key="2">
    <source>
        <dbReference type="EMBL" id="KAF4645774.1"/>
    </source>
</evidence>
<dbReference type="Proteomes" id="UP000557509">
    <property type="component" value="Unassembled WGS sequence"/>
</dbReference>
<dbReference type="InterPro" id="IPR000225">
    <property type="entry name" value="Armadillo"/>
</dbReference>
<protein>
    <submittedName>
        <fullName evidence="2">Putative sperm associated antigen 6</fullName>
    </submittedName>
</protein>
<dbReference type="VEuPathDB" id="ToxoDB:TGME49_297820"/>
<dbReference type="GO" id="GO:0008017">
    <property type="term" value="F:microtubule binding"/>
    <property type="evidence" value="ECO:0007669"/>
    <property type="project" value="TreeGrafter"/>
</dbReference>
<dbReference type="InterPro" id="IPR000357">
    <property type="entry name" value="HEAT"/>
</dbReference>
<dbReference type="FunFam" id="1.25.10.10:FF:000129">
    <property type="entry name" value="sperm-associated antigen 6 isoform X1"/>
    <property type="match status" value="1"/>
</dbReference>
<keyword evidence="1" id="KW-0677">Repeat</keyword>
<dbReference type="AlphaFoldDB" id="A0A7J6KFN7"/>
<keyword evidence="3" id="KW-1185">Reference proteome</keyword>
<dbReference type="InterPro" id="IPR016024">
    <property type="entry name" value="ARM-type_fold"/>
</dbReference>
<organism evidence="2 3">
    <name type="scientific">Toxoplasma gondii</name>
    <dbReference type="NCBI Taxonomy" id="5811"/>
    <lineage>
        <taxon>Eukaryota</taxon>
        <taxon>Sar</taxon>
        <taxon>Alveolata</taxon>
        <taxon>Apicomplexa</taxon>
        <taxon>Conoidasida</taxon>
        <taxon>Coccidia</taxon>
        <taxon>Eucoccidiorida</taxon>
        <taxon>Eimeriorina</taxon>
        <taxon>Sarcocystidae</taxon>
        <taxon>Toxoplasma</taxon>
    </lineage>
</organism>
<dbReference type="GO" id="GO:0003341">
    <property type="term" value="P:cilium movement"/>
    <property type="evidence" value="ECO:0007669"/>
    <property type="project" value="TreeGrafter"/>
</dbReference>
<dbReference type="Pfam" id="PF00514">
    <property type="entry name" value="Arm"/>
    <property type="match status" value="1"/>
</dbReference>
<accession>A0A7J6KFN7</accession>
<reference evidence="2 3" key="1">
    <citation type="submission" date="2020-03" db="EMBL/GenBank/DDBJ databases">
        <title>Genome sequence of Toxoplasma gondii RH-88 strain.</title>
        <authorList>
            <person name="Lorenzi H.A."/>
            <person name="Venepally P."/>
            <person name="Rozenberg A."/>
            <person name="Sibley D."/>
        </authorList>
    </citation>
    <scope>NUCLEOTIDE SEQUENCE [LARGE SCALE GENOMIC DNA]</scope>
    <source>
        <strain evidence="2 3">RH-88</strain>
    </source>
</reference>
<sequence>MSRSIVQVFEEYQKARVQFVQTVADLSSRPQNIETLHSAGTHLEQPGRCVMSLLRPLLLDNVPSIQQTAALALGRLASHSEELAEAVVTQEILPQLAHSVAQQNRFYKRSAAFVIRAVSKHSAELAQVMIWFNKNLIVAGVSTPHGHAQMCDSPLCRLFLHECCMLGYDGSCLCTQAVVDSGALEALTTCLEEFDPQVKESAAWAMGYIARHSESLAQAVVDSGAVPLLVLCFQEPELPLKRISASALSDIAKHSPELAQAVCDIGAVPLLAKEISHVDAALKRQVCACLGKIATHSVDLAEIVVEAEIFPKILHCLKDPDEVVRKNAATCIREIVRHTQDLAKFVVNAGGVAALIDNITDARGNNRLPGIMALGYIAAFSETLALAIIVSKGIPPLKQALVEEPEDHLKAAAAWTLGQIGRHTPDHAMAVAEADVLRKLLRIHLDPKASDDLQTKTKRALKSILQKCTHLAALEPLLNEAPPPILKYVVQQYAKVLPNDVQGRRSFVQSGGLEQLLRIRNSEAGSSIADYVEEITELYPREIVNYYSPGYSEGRTTAPFHCVLISP</sequence>
<dbReference type="PANTHER" id="PTHR23314:SF0">
    <property type="entry name" value="SPERM-ASSOCIATED ANTIGEN 6"/>
    <property type="match status" value="1"/>
</dbReference>
<dbReference type="PANTHER" id="PTHR23314">
    <property type="entry name" value="SPERM-ASSOCIATED ANTIGEN 6 ARMADILLO REPEAT-CONTAINING"/>
    <property type="match status" value="1"/>
</dbReference>
<dbReference type="GO" id="GO:0015630">
    <property type="term" value="C:microtubule cytoskeleton"/>
    <property type="evidence" value="ECO:0007669"/>
    <property type="project" value="TreeGrafter"/>
</dbReference>
<dbReference type="InterPro" id="IPR011989">
    <property type="entry name" value="ARM-like"/>
</dbReference>
<evidence type="ECO:0000313" key="3">
    <source>
        <dbReference type="Proteomes" id="UP000557509"/>
    </source>
</evidence>
<dbReference type="Gene3D" id="1.25.10.10">
    <property type="entry name" value="Leucine-rich Repeat Variant"/>
    <property type="match status" value="3"/>
</dbReference>
<name>A0A7J6KFN7_TOXGO</name>